<dbReference type="GO" id="GO:0000270">
    <property type="term" value="P:peptidoglycan metabolic process"/>
    <property type="evidence" value="ECO:0007669"/>
    <property type="project" value="TreeGrafter"/>
</dbReference>
<evidence type="ECO:0000256" key="2">
    <source>
        <dbReference type="ARBA" id="ARBA00022801"/>
    </source>
</evidence>
<reference evidence="3 4" key="1">
    <citation type="submission" date="2019-05" db="EMBL/GenBank/DDBJ databases">
        <authorList>
            <consortium name="Pathogen Informatics"/>
        </authorList>
    </citation>
    <scope>NUCLEOTIDE SEQUENCE [LARGE SCALE GENOMIC DNA]</scope>
    <source>
        <strain evidence="3 4">NCTC13032</strain>
    </source>
</reference>
<sequence>MTVPCNTGPVCHAAGVDGKVSAKTGSLQGVYNLAGFITTASGQRMAFVQYSFRLRG</sequence>
<dbReference type="InterPro" id="IPR012338">
    <property type="entry name" value="Beta-lactam/transpept-like"/>
</dbReference>
<dbReference type="EC" id="3.4.16.4" evidence="3"/>
<organism evidence="3 4">
    <name type="scientific">Leclercia adecarboxylata</name>
    <dbReference type="NCBI Taxonomy" id="83655"/>
    <lineage>
        <taxon>Bacteria</taxon>
        <taxon>Pseudomonadati</taxon>
        <taxon>Pseudomonadota</taxon>
        <taxon>Gammaproteobacteria</taxon>
        <taxon>Enterobacterales</taxon>
        <taxon>Enterobacteriaceae</taxon>
        <taxon>Leclercia</taxon>
    </lineage>
</organism>
<name>A0A4U9IQL9_9ENTR</name>
<dbReference type="AlphaFoldDB" id="A0A4U9IQL9"/>
<evidence type="ECO:0000256" key="1">
    <source>
        <dbReference type="ARBA" id="ARBA00006096"/>
    </source>
</evidence>
<protein>
    <submittedName>
        <fullName evidence="3">D-alanyl-D-alanine carboxypeptidase dacB</fullName>
        <ecNumber evidence="3">3.4.16.4</ecNumber>
    </submittedName>
</protein>
<comment type="similarity">
    <text evidence="1">Belongs to the peptidase S13 family.</text>
</comment>
<evidence type="ECO:0000313" key="4">
    <source>
        <dbReference type="Proteomes" id="UP000310719"/>
    </source>
</evidence>
<dbReference type="PANTHER" id="PTHR30023:SF0">
    <property type="entry name" value="PENICILLIN-SENSITIVE CARBOXYPEPTIDASE A"/>
    <property type="match status" value="1"/>
</dbReference>
<proteinExistence type="inferred from homology"/>
<dbReference type="Pfam" id="PF02113">
    <property type="entry name" value="Peptidase_S13"/>
    <property type="match status" value="1"/>
</dbReference>
<dbReference type="PANTHER" id="PTHR30023">
    <property type="entry name" value="D-ALANYL-D-ALANINE CARBOXYPEPTIDASE"/>
    <property type="match status" value="1"/>
</dbReference>
<evidence type="ECO:0000313" key="3">
    <source>
        <dbReference type="EMBL" id="VTP80532.1"/>
    </source>
</evidence>
<gene>
    <name evidence="3" type="primary">dacB_4</name>
    <name evidence="3" type="ORF">NCTC13032_06592</name>
</gene>
<keyword evidence="2 3" id="KW-0378">Hydrolase</keyword>
<dbReference type="InterPro" id="IPR000667">
    <property type="entry name" value="Peptidase_S13"/>
</dbReference>
<dbReference type="Proteomes" id="UP000310719">
    <property type="component" value="Chromosome"/>
</dbReference>
<keyword evidence="3" id="KW-0645">Protease</keyword>
<dbReference type="Gene3D" id="3.40.710.10">
    <property type="entry name" value="DD-peptidase/beta-lactamase superfamily"/>
    <property type="match status" value="1"/>
</dbReference>
<dbReference type="EMBL" id="LR590464">
    <property type="protein sequence ID" value="VTP80532.1"/>
    <property type="molecule type" value="Genomic_DNA"/>
</dbReference>
<dbReference type="SUPFAM" id="SSF56601">
    <property type="entry name" value="beta-lactamase/transpeptidase-like"/>
    <property type="match status" value="1"/>
</dbReference>
<dbReference type="GO" id="GO:0009002">
    <property type="term" value="F:serine-type D-Ala-D-Ala carboxypeptidase activity"/>
    <property type="evidence" value="ECO:0007669"/>
    <property type="project" value="UniProtKB-EC"/>
</dbReference>
<accession>A0A4U9IQL9</accession>
<keyword evidence="3" id="KW-0121">Carboxypeptidase</keyword>
<dbReference type="GO" id="GO:0006508">
    <property type="term" value="P:proteolysis"/>
    <property type="evidence" value="ECO:0007669"/>
    <property type="project" value="InterPro"/>
</dbReference>